<dbReference type="OrthoDB" id="2133778at2759"/>
<dbReference type="GO" id="GO:0009926">
    <property type="term" value="P:auxin polar transport"/>
    <property type="evidence" value="ECO:0007669"/>
    <property type="project" value="TreeGrafter"/>
</dbReference>
<evidence type="ECO:0000313" key="10">
    <source>
        <dbReference type="Proteomes" id="UP000636709"/>
    </source>
</evidence>
<dbReference type="GO" id="GO:0010329">
    <property type="term" value="F:auxin efflux transmembrane transporter activity"/>
    <property type="evidence" value="ECO:0007669"/>
    <property type="project" value="TreeGrafter"/>
</dbReference>
<comment type="caution">
    <text evidence="9">The sequence shown here is derived from an EMBL/GenBank/DDBJ whole genome shotgun (WGS) entry which is preliminary data.</text>
</comment>
<keyword evidence="3" id="KW-0813">Transport</keyword>
<feature type="region of interest" description="Disordered" evidence="8">
    <location>
        <begin position="112"/>
        <end position="144"/>
    </location>
</feature>
<dbReference type="GO" id="GO:0005783">
    <property type="term" value="C:endoplasmic reticulum"/>
    <property type="evidence" value="ECO:0007669"/>
    <property type="project" value="TreeGrafter"/>
</dbReference>
<dbReference type="PANTHER" id="PTHR31752">
    <property type="entry name" value="AUXIN EFFLUX CARRIER COMPONENT 1B-RELATED"/>
    <property type="match status" value="1"/>
</dbReference>
<keyword evidence="5" id="KW-1133">Transmembrane helix</keyword>
<dbReference type="AlphaFoldDB" id="A0A835K8V9"/>
<dbReference type="Pfam" id="PF03547">
    <property type="entry name" value="Mem_trans"/>
    <property type="match status" value="1"/>
</dbReference>
<evidence type="ECO:0000256" key="4">
    <source>
        <dbReference type="ARBA" id="ARBA00022692"/>
    </source>
</evidence>
<accession>A0A835K8V9</accession>
<evidence type="ECO:0000256" key="2">
    <source>
        <dbReference type="ARBA" id="ARBA00009177"/>
    </source>
</evidence>
<evidence type="ECO:0000256" key="5">
    <source>
        <dbReference type="ARBA" id="ARBA00022989"/>
    </source>
</evidence>
<comment type="subcellular location">
    <subcellularLocation>
        <location evidence="1">Membrane</location>
        <topology evidence="1">Multi-pass membrane protein</topology>
    </subcellularLocation>
</comment>
<dbReference type="EMBL" id="JACEFO010001666">
    <property type="protein sequence ID" value="KAF8723515.1"/>
    <property type="molecule type" value="Genomic_DNA"/>
</dbReference>
<dbReference type="GO" id="GO:0009734">
    <property type="term" value="P:auxin-activated signaling pathway"/>
    <property type="evidence" value="ECO:0007669"/>
    <property type="project" value="UniProtKB-KW"/>
</dbReference>
<evidence type="ECO:0000256" key="3">
    <source>
        <dbReference type="ARBA" id="ARBA00022448"/>
    </source>
</evidence>
<proteinExistence type="inferred from homology"/>
<reference evidence="9" key="1">
    <citation type="submission" date="2020-07" db="EMBL/GenBank/DDBJ databases">
        <title>Genome sequence and genetic diversity analysis of an under-domesticated orphan crop, white fonio (Digitaria exilis).</title>
        <authorList>
            <person name="Bennetzen J.L."/>
            <person name="Chen S."/>
            <person name="Ma X."/>
            <person name="Wang X."/>
            <person name="Yssel A.E.J."/>
            <person name="Chaluvadi S.R."/>
            <person name="Johnson M."/>
            <person name="Gangashetty P."/>
            <person name="Hamidou F."/>
            <person name="Sanogo M.D."/>
            <person name="Zwaenepoel A."/>
            <person name="Wallace J."/>
            <person name="Van De Peer Y."/>
            <person name="Van Deynze A."/>
        </authorList>
    </citation>
    <scope>NUCLEOTIDE SEQUENCE</scope>
    <source>
        <tissue evidence="9">Leaves</tissue>
    </source>
</reference>
<keyword evidence="6" id="KW-0472">Membrane</keyword>
<feature type="compositionally biased region" description="Low complexity" evidence="8">
    <location>
        <begin position="132"/>
        <end position="141"/>
    </location>
</feature>
<gene>
    <name evidence="9" type="ORF">HU200_021462</name>
</gene>
<dbReference type="GO" id="GO:0005886">
    <property type="term" value="C:plasma membrane"/>
    <property type="evidence" value="ECO:0007669"/>
    <property type="project" value="TreeGrafter"/>
</dbReference>
<name>A0A835K8V9_9POAL</name>
<keyword evidence="4" id="KW-0812">Transmembrane</keyword>
<keyword evidence="10" id="KW-1185">Reference proteome</keyword>
<keyword evidence="7" id="KW-0927">Auxin signaling pathway</keyword>
<dbReference type="InterPro" id="IPR004776">
    <property type="entry name" value="Mem_transp_PIN-like"/>
</dbReference>
<comment type="similarity">
    <text evidence="2">Belongs to the auxin efflux carrier (TC 2.A.69.1) family.</text>
</comment>
<evidence type="ECO:0000313" key="9">
    <source>
        <dbReference type="EMBL" id="KAF8723515.1"/>
    </source>
</evidence>
<dbReference type="InterPro" id="IPR051107">
    <property type="entry name" value="Auxin_Efflux_Carrier"/>
</dbReference>
<dbReference type="Proteomes" id="UP000636709">
    <property type="component" value="Unassembled WGS sequence"/>
</dbReference>
<dbReference type="PANTHER" id="PTHR31752:SF66">
    <property type="entry name" value="AUXIN EFFLUX CARRIER COMPONENT 1B-RELATED"/>
    <property type="match status" value="1"/>
</dbReference>
<evidence type="ECO:0000256" key="7">
    <source>
        <dbReference type="ARBA" id="ARBA00023294"/>
    </source>
</evidence>
<sequence>MLFLFEYRAARSLVMDYFPCVAAAVIVSFRVDSDVVSLATESPTWATSRPTPTSPRMEWTDACHRAQVHQLPLRGDLLALAVHAAAEGLQPPPRRDLLAAVVAEPQAARLQLQPRRILQHSQGRRRPEKGAHSPQPHAQAAAKRKDLHMFVWSSSASPAPTMAATSSPKQNFIFDHVCFACTGGTQAYDEYGRENFSRTKNGNAADEGGPTLSKLGSNSTAQLYPKDDCEGRLAVMPPASVMTRLILIMVWRKLIRKPNTYSSLIGIIWSLVSYMLAINARSFLKYTGPCLFMALQPRIIACGNKLEAYAMAVRFLMGAVLLHIAIVQCDLRDADCSSHHPGLLHPAGALSSLTSKSAKVQCY</sequence>
<protein>
    <submittedName>
        <fullName evidence="9">Uncharacterized protein</fullName>
    </submittedName>
</protein>
<evidence type="ECO:0000256" key="8">
    <source>
        <dbReference type="SAM" id="MobiDB-lite"/>
    </source>
</evidence>
<evidence type="ECO:0000256" key="6">
    <source>
        <dbReference type="ARBA" id="ARBA00023136"/>
    </source>
</evidence>
<evidence type="ECO:0000256" key="1">
    <source>
        <dbReference type="ARBA" id="ARBA00004141"/>
    </source>
</evidence>
<organism evidence="9 10">
    <name type="scientific">Digitaria exilis</name>
    <dbReference type="NCBI Taxonomy" id="1010633"/>
    <lineage>
        <taxon>Eukaryota</taxon>
        <taxon>Viridiplantae</taxon>
        <taxon>Streptophyta</taxon>
        <taxon>Embryophyta</taxon>
        <taxon>Tracheophyta</taxon>
        <taxon>Spermatophyta</taxon>
        <taxon>Magnoliopsida</taxon>
        <taxon>Liliopsida</taxon>
        <taxon>Poales</taxon>
        <taxon>Poaceae</taxon>
        <taxon>PACMAD clade</taxon>
        <taxon>Panicoideae</taxon>
        <taxon>Panicodae</taxon>
        <taxon>Paniceae</taxon>
        <taxon>Anthephorinae</taxon>
        <taxon>Digitaria</taxon>
    </lineage>
</organism>